<dbReference type="OrthoDB" id="1577640at2759"/>
<protein>
    <submittedName>
        <fullName evidence="1">Uncharacterized protein</fullName>
    </submittedName>
</protein>
<sequence length="762" mass="84237">MCFQVVERYELCRCLYYLHSIDPCEDYGKSGHVIERKTLLVGYTCRNHSARKGDPLYATLAPGPNGPTASSQTNATRASSGWEEWKAEWKDTGNIGGTPSIPISSVTCVWSVYDVLSHKCATSDQYVSYLENLIVLIEKGAAADTYATMHNLEAITCKEYLERRWKSLGTNLLQDIASCVGTARNTDKPESISLKCRCLKLISPTPRNVSVHFKPGSPASETLSLIDALDWICKAVRLLPASLGPFAISSSSFTVSHGFSDNLNGPELEERDIGLSLRFSLRQPLPLPEVKDNCWQPLFESCIVVESGISADDPETLGRGLEASFELLVQLAAVEFPMLIDGGIVLVGYHTVLVPTRIEGDCAQFHLEVSRPHQINPYKVKTPRPNLVQDHNQFRTMRCFLGWCGDAHINLGTEHLTTNVGYSGGQMQKRTLHWSGLTLGWQALSAGPLQAGLTGHVHLALTLNRLSFTPPMVYSQMLSNTSRQVAIVYDAEDRRAWLVPKLSLLLHMSHVWDREYEVPEGAATDNPDPIPFVEPHYSVGAVRSALQDSGDIRVRGRGEDTLTLRKLLLGLNINLLKSVDVTEECKGRHIFGFEFMDVVTEPGKGSFMKKIPIRAQGKNWLSIANDVDAVVVCSKLGQAISPVYDGNRKSLECNALPKGSDYLAAPLSCLSQLVRQQGGELSDTVCNPQIAISNRRCWALSGDPFETCPHDDKSEVTCWKKNGILQKVVRRNTFMFPKNEKQDSSSQKISLKGAVVFGEPYK</sequence>
<evidence type="ECO:0000313" key="1">
    <source>
        <dbReference type="EMBL" id="KAH0536674.1"/>
    </source>
</evidence>
<evidence type="ECO:0000313" key="2">
    <source>
        <dbReference type="Proteomes" id="UP000698800"/>
    </source>
</evidence>
<proteinExistence type="predicted"/>
<keyword evidence="2" id="KW-1185">Reference proteome</keyword>
<organism evidence="1 2">
    <name type="scientific">Glutinoglossum americanum</name>
    <dbReference type="NCBI Taxonomy" id="1670608"/>
    <lineage>
        <taxon>Eukaryota</taxon>
        <taxon>Fungi</taxon>
        <taxon>Dikarya</taxon>
        <taxon>Ascomycota</taxon>
        <taxon>Pezizomycotina</taxon>
        <taxon>Geoglossomycetes</taxon>
        <taxon>Geoglossales</taxon>
        <taxon>Geoglossaceae</taxon>
        <taxon>Glutinoglossum</taxon>
    </lineage>
</organism>
<dbReference type="AlphaFoldDB" id="A0A9P8I1G2"/>
<name>A0A9P8I1G2_9PEZI</name>
<comment type="caution">
    <text evidence="1">The sequence shown here is derived from an EMBL/GenBank/DDBJ whole genome shotgun (WGS) entry which is preliminary data.</text>
</comment>
<reference evidence="1" key="1">
    <citation type="submission" date="2021-03" db="EMBL/GenBank/DDBJ databases">
        <title>Comparative genomics and phylogenomic investigation of the class Geoglossomycetes provide insights into ecological specialization and systematics.</title>
        <authorList>
            <person name="Melie T."/>
            <person name="Pirro S."/>
            <person name="Miller A.N."/>
            <person name="Quandt A."/>
        </authorList>
    </citation>
    <scope>NUCLEOTIDE SEQUENCE</scope>
    <source>
        <strain evidence="1">GBOQ0MN5Z8</strain>
    </source>
</reference>
<dbReference type="EMBL" id="JAGHQL010000187">
    <property type="protein sequence ID" value="KAH0536674.1"/>
    <property type="molecule type" value="Genomic_DNA"/>
</dbReference>
<gene>
    <name evidence="1" type="ORF">FGG08_006469</name>
</gene>
<accession>A0A9P8I1G2</accession>
<dbReference type="Proteomes" id="UP000698800">
    <property type="component" value="Unassembled WGS sequence"/>
</dbReference>